<protein>
    <recommendedName>
        <fullName evidence="9">FtsK domain-containing protein</fullName>
    </recommendedName>
</protein>
<dbReference type="InterPro" id="IPR003593">
    <property type="entry name" value="AAA+_ATPase"/>
</dbReference>
<evidence type="ECO:0000313" key="11">
    <source>
        <dbReference type="Proteomes" id="UP000663508"/>
    </source>
</evidence>
<evidence type="ECO:0000313" key="10">
    <source>
        <dbReference type="EMBL" id="BCM87040.1"/>
    </source>
</evidence>
<accession>A0A8H8WYL9</accession>
<dbReference type="InterPro" id="IPR036390">
    <property type="entry name" value="WH_DNA-bd_sf"/>
</dbReference>
<comment type="function">
    <text evidence="5">Essential cell division protein that coordinates cell division and chromosome segregation. The N-terminus is involved in assembly of the cell-division machinery. The C-terminus functions as a DNA motor that moves dsDNA in an ATP-dependent manner towards the dif recombination site, which is located within the replication terminus region. Translocation stops specifically at Xer-dif sites, where FtsK interacts with the Xer recombinase, allowing activation of chromosome unlinking by recombination. FtsK orienting polar sequences (KOPS) guide the direction of DNA translocation. FtsK can remove proteins from DNA as it translocates, but translocation stops specifically at XerCD-dif site, thereby preventing removal of XerC and XerD from dif.</text>
</comment>
<evidence type="ECO:0000256" key="6">
    <source>
        <dbReference type="ARBA" id="ARBA00025923"/>
    </source>
</evidence>
<sequence>MANWAHAMRPRAAHTQIGIMRQSGRPPFSDSSPRAPQRVRDHLRPPEHRGRPLGVLAQTVMSLRAILARRFAPPAPPAQRDYALSRRATPSWMADALVRPTPSEPGPVPAAPPEPWSQSPYAPPAHPASRPARVAAPSFEPQADAFSPEAFSPDTWAPTPAPVPTEPPRTVAPRPAQAREQVAHSHGPEAFREAPARSPLTVRAADAFVPPVAPAPVEPFPSDEPEGLAPPAVMVAPEPAAPRRASTWAPDPALVPDGGWAMPIPPAGPARAVLTRARRREAEPSASPEPEARVRPAPERSPEAGVRFTRTPDHVLQARQRRREQALREKEEAQRAAEAEAAARAAAELAAAEAAQAEAEAARIEAEAAAAAAAVPIWRQPFVLPPGVRFTRTPDHLLRHSVEEPAPVETAPPHDTAGEMAPDAALPAEPLVHGSVATEALPADPIVIEVAGAFPEASPLAEAPGVAPEAVVEAVQVDSVQVQAVATEPARFECVSVDPTAVEAAAIRPLVFGPACVFGPAAPEPAAPAPVSVEAAATFDEPDAAILVPVDVSHLRSLPPRPVYALDRLLQHDWTHPLSTSLEQDNRPLEEPAADEPVAVNEAPAAADLPVEAVASVTVVPEASPVADTAPEVVAPAMLDVAEQSIAAEPVFLPVQDFPVQDAEAVATVEDALADLPPATILLPAPAPMLALTYAPLADAILLPAPSAPEAPIPALPLLSVEAETAPAVADEAARLDAAPVPADIAVTEAAPVAVAVPDPAPVAPIPSTTTAFASTSFSSTSFAFAPVPWSFIAADAQPLGSMTLSEPLPSAPAPAEPAPAAAPQAGQPFVYVPTGRLNAQPPAPTLPSPARPPRIILPVATQPGPAAAPSGAAAAEAGSIVVPPEEIAPHSVATGAEAVPYPMPAAEESVASGPHVIAGAWSPAQPIAEPHGLVIGTTGLAVDLGLDADDDAEDEDDILAPVATIPLRQAARFEVPYELPSVDLLAEPRESDGSNLDPEMLEDNALQLQQVIQDFGVRGEILAVRPGPVVTLYEMEPAPGTKSSRVISLADDIARSMSAISARVAVVQGRNAIGIELPNLKRETVYLRELLTSPVFTETKQKLALCLGKNIGGEAIIADLARMPHLLVAGTTGSGKSVAINTMILSLLYRLKPEECRLIMVDPKMLELSVYDGIPHLLSPVVTDPKKAVIALKWAVREMEERYKKMARLGVRNIDGFNARVAEARARGEVITRTVQTGFDRETGEAVYEDEVMDLSALPYIVIVVDEMADLMMVAGKDIEGAIQRLAQMARAAGLHLIMATQRPSVDVITGTIKANFPTRISFQVTSKIDSRTILGEMGAEQLLGQGDMLFMAGGGRTTRVHGPFCSDDEVEQVVAHLKRQGRPSYLEAVTADEEAEEATAAAQDAPVMDQGSFGDPTADLYDQAVAVVLRDKKASTSYIQRRLQIGYNRAASLMERMEREGIVGPANHAGKREILIEPAPQPGSDEA</sequence>
<dbReference type="Pfam" id="PF01580">
    <property type="entry name" value="FtsK_SpoIIIE"/>
    <property type="match status" value="1"/>
</dbReference>
<feature type="compositionally biased region" description="Low complexity" evidence="8">
    <location>
        <begin position="127"/>
        <end position="138"/>
    </location>
</feature>
<dbReference type="Pfam" id="PF17854">
    <property type="entry name" value="FtsK_alpha"/>
    <property type="match status" value="1"/>
</dbReference>
<dbReference type="SMART" id="SM00382">
    <property type="entry name" value="AAA"/>
    <property type="match status" value="1"/>
</dbReference>
<dbReference type="InterPro" id="IPR018541">
    <property type="entry name" value="Ftsk_gamma"/>
</dbReference>
<dbReference type="InterPro" id="IPR050206">
    <property type="entry name" value="FtsK/SpoIIIE/SftA"/>
</dbReference>
<feature type="compositionally biased region" description="Basic and acidic residues" evidence="8">
    <location>
        <begin position="38"/>
        <end position="50"/>
    </location>
</feature>
<name>A0A8H8WYL9_9HYPH</name>
<dbReference type="Gene3D" id="3.30.980.40">
    <property type="match status" value="1"/>
</dbReference>
<dbReference type="SUPFAM" id="SSF52540">
    <property type="entry name" value="P-loop containing nucleoside triphosphate hydrolases"/>
    <property type="match status" value="1"/>
</dbReference>
<feature type="region of interest" description="Disordered" evidence="8">
    <location>
        <begin position="1"/>
        <end position="50"/>
    </location>
</feature>
<organism evidence="10 11">
    <name type="scientific">Methylobacterium indicum</name>
    <dbReference type="NCBI Taxonomy" id="1775910"/>
    <lineage>
        <taxon>Bacteria</taxon>
        <taxon>Pseudomonadati</taxon>
        <taxon>Pseudomonadota</taxon>
        <taxon>Alphaproteobacteria</taxon>
        <taxon>Hyphomicrobiales</taxon>
        <taxon>Methylobacteriaceae</taxon>
        <taxon>Methylobacterium</taxon>
    </lineage>
</organism>
<feature type="domain" description="FtsK" evidence="9">
    <location>
        <begin position="1114"/>
        <end position="1333"/>
    </location>
</feature>
<keyword evidence="2 7" id="KW-0547">Nucleotide-binding</keyword>
<feature type="compositionally biased region" description="Basic and acidic residues" evidence="8">
    <location>
        <begin position="323"/>
        <end position="338"/>
    </location>
</feature>
<feature type="compositionally biased region" description="Pro residues" evidence="8">
    <location>
        <begin position="102"/>
        <end position="126"/>
    </location>
</feature>
<dbReference type="InterPro" id="IPR036388">
    <property type="entry name" value="WH-like_DNA-bd_sf"/>
</dbReference>
<comment type="similarity">
    <text evidence="1">Belongs to the FtsK/SpoIIIE/SftA family.</text>
</comment>
<dbReference type="InterPro" id="IPR002543">
    <property type="entry name" value="FtsK_dom"/>
</dbReference>
<comment type="subunit">
    <text evidence="6">Homohexamer. Forms a ring that surrounds DNA.</text>
</comment>
<feature type="region of interest" description="Disordered" evidence="8">
    <location>
        <begin position="99"/>
        <end position="195"/>
    </location>
</feature>
<dbReference type="PANTHER" id="PTHR22683:SF41">
    <property type="entry name" value="DNA TRANSLOCASE FTSK"/>
    <property type="match status" value="1"/>
</dbReference>
<dbReference type="Pfam" id="PF09397">
    <property type="entry name" value="FtsK_gamma"/>
    <property type="match status" value="1"/>
</dbReference>
<dbReference type="PANTHER" id="PTHR22683">
    <property type="entry name" value="SPORULATION PROTEIN RELATED"/>
    <property type="match status" value="1"/>
</dbReference>
<evidence type="ECO:0000256" key="4">
    <source>
        <dbReference type="ARBA" id="ARBA00023125"/>
    </source>
</evidence>
<proteinExistence type="inferred from homology"/>
<keyword evidence="4" id="KW-0238">DNA-binding</keyword>
<feature type="compositionally biased region" description="Basic and acidic residues" evidence="8">
    <location>
        <begin position="181"/>
        <end position="195"/>
    </location>
</feature>
<dbReference type="Gene3D" id="3.40.50.300">
    <property type="entry name" value="P-loop containing nucleotide triphosphate hydrolases"/>
    <property type="match status" value="1"/>
</dbReference>
<feature type="region of interest" description="Disordered" evidence="8">
    <location>
        <begin position="242"/>
        <end position="339"/>
    </location>
</feature>
<gene>
    <name evidence="10" type="ORF">mvi_55010</name>
</gene>
<reference evidence="10" key="1">
    <citation type="submission" date="2020-11" db="EMBL/GenBank/DDBJ databases">
        <title>Complete genome sequence of a novel pathogenic Methylobacterium strain isolated from rice in Vietnam.</title>
        <authorList>
            <person name="Lai K."/>
            <person name="Okazaki S."/>
            <person name="Higashi K."/>
            <person name="Mori H."/>
            <person name="Toyoda A."/>
            <person name="Kurokawa K."/>
        </authorList>
    </citation>
    <scope>NUCLEOTIDE SEQUENCE</scope>
    <source>
        <strain evidence="10">VL1</strain>
    </source>
</reference>
<evidence type="ECO:0000259" key="9">
    <source>
        <dbReference type="PROSITE" id="PS50901"/>
    </source>
</evidence>
<dbReference type="SMART" id="SM00843">
    <property type="entry name" value="Ftsk_gamma"/>
    <property type="match status" value="1"/>
</dbReference>
<evidence type="ECO:0000256" key="5">
    <source>
        <dbReference type="ARBA" id="ARBA00024784"/>
    </source>
</evidence>
<dbReference type="GO" id="GO:0005524">
    <property type="term" value="F:ATP binding"/>
    <property type="evidence" value="ECO:0007669"/>
    <property type="project" value="UniProtKB-UniRule"/>
</dbReference>
<dbReference type="CDD" id="cd01127">
    <property type="entry name" value="TrwB_TraG_TraD_VirD4"/>
    <property type="match status" value="1"/>
</dbReference>
<evidence type="ECO:0000256" key="3">
    <source>
        <dbReference type="ARBA" id="ARBA00022840"/>
    </source>
</evidence>
<dbReference type="PROSITE" id="PS50901">
    <property type="entry name" value="FTSK"/>
    <property type="match status" value="1"/>
</dbReference>
<evidence type="ECO:0000256" key="7">
    <source>
        <dbReference type="PROSITE-ProRule" id="PRU00289"/>
    </source>
</evidence>
<dbReference type="SUPFAM" id="SSF46785">
    <property type="entry name" value="Winged helix' DNA-binding domain"/>
    <property type="match status" value="1"/>
</dbReference>
<evidence type="ECO:0000256" key="1">
    <source>
        <dbReference type="ARBA" id="ARBA00006474"/>
    </source>
</evidence>
<dbReference type="EMBL" id="AP024145">
    <property type="protein sequence ID" value="BCM87040.1"/>
    <property type="molecule type" value="Genomic_DNA"/>
</dbReference>
<dbReference type="InterPro" id="IPR041027">
    <property type="entry name" value="FtsK_alpha"/>
</dbReference>
<keyword evidence="3 7" id="KW-0067">ATP-binding</keyword>
<feature type="region of interest" description="Disordered" evidence="8">
    <location>
        <begin position="1470"/>
        <end position="1489"/>
    </location>
</feature>
<dbReference type="KEGG" id="mind:mvi_55010"/>
<dbReference type="Gene3D" id="1.10.10.10">
    <property type="entry name" value="Winged helix-like DNA-binding domain superfamily/Winged helix DNA-binding domain"/>
    <property type="match status" value="1"/>
</dbReference>
<dbReference type="InterPro" id="IPR027417">
    <property type="entry name" value="P-loop_NTPase"/>
</dbReference>
<evidence type="ECO:0000256" key="2">
    <source>
        <dbReference type="ARBA" id="ARBA00022741"/>
    </source>
</evidence>
<dbReference type="Proteomes" id="UP000663508">
    <property type="component" value="Chromosome"/>
</dbReference>
<feature type="binding site" evidence="7">
    <location>
        <begin position="1131"/>
        <end position="1138"/>
    </location>
    <ligand>
        <name>ATP</name>
        <dbReference type="ChEBI" id="CHEBI:30616"/>
    </ligand>
</feature>
<dbReference type="GO" id="GO:0003677">
    <property type="term" value="F:DNA binding"/>
    <property type="evidence" value="ECO:0007669"/>
    <property type="project" value="UniProtKB-KW"/>
</dbReference>
<evidence type="ECO:0000256" key="8">
    <source>
        <dbReference type="SAM" id="MobiDB-lite"/>
    </source>
</evidence>
<feature type="compositionally biased region" description="Basic and acidic residues" evidence="8">
    <location>
        <begin position="290"/>
        <end position="302"/>
    </location>
</feature>